<organism evidence="3 4">
    <name type="scientific">Saccharothrix syringae</name>
    <name type="common">Nocardiopsis syringae</name>
    <dbReference type="NCBI Taxonomy" id="103733"/>
    <lineage>
        <taxon>Bacteria</taxon>
        <taxon>Bacillati</taxon>
        <taxon>Actinomycetota</taxon>
        <taxon>Actinomycetes</taxon>
        <taxon>Pseudonocardiales</taxon>
        <taxon>Pseudonocardiaceae</taxon>
        <taxon>Saccharothrix</taxon>
    </lineage>
</organism>
<keyword evidence="4" id="KW-1185">Reference proteome</keyword>
<feature type="compositionally biased region" description="Basic and acidic residues" evidence="1">
    <location>
        <begin position="145"/>
        <end position="161"/>
    </location>
</feature>
<proteinExistence type="predicted"/>
<dbReference type="Proteomes" id="UP000325787">
    <property type="component" value="Chromosome"/>
</dbReference>
<sequence length="167" mass="17331">MIAISHPAAALAVACTALIGPGQPPVKVHGVLANGQAGYVELHNPSQAEVDLSGWSLASCSGSTKTVFLVFPSGFSLPPDEHLLIAGADFAGTSERRVVVPEISGEGQVLLDRHGTTVDRVGLSATSPCREAEAAEPCAPGLPLVRDERSTDTDYNRRDFTCAEAPA</sequence>
<dbReference type="SUPFAM" id="SSF74853">
    <property type="entry name" value="Lamin A/C globular tail domain"/>
    <property type="match status" value="1"/>
</dbReference>
<dbReference type="OrthoDB" id="9772095at2"/>
<dbReference type="Pfam" id="PF00932">
    <property type="entry name" value="LTD"/>
    <property type="match status" value="1"/>
</dbReference>
<evidence type="ECO:0000313" key="4">
    <source>
        <dbReference type="Proteomes" id="UP000325787"/>
    </source>
</evidence>
<name>A0A5Q0H355_SACSY</name>
<reference evidence="4" key="1">
    <citation type="journal article" date="2021" name="Curr. Microbiol.">
        <title>Complete genome of nocamycin-producing strain Saccharothrix syringae NRRL B-16468 reveals the biosynthetic potential for secondary metabolites.</title>
        <authorList>
            <person name="Mo X."/>
            <person name="Yang S."/>
        </authorList>
    </citation>
    <scope>NUCLEOTIDE SEQUENCE [LARGE SCALE GENOMIC DNA]</scope>
    <source>
        <strain evidence="4">ATCC 51364 / DSM 43886 / JCM 6844 / KCTC 9398 / NBRC 14523 / NRRL B-16468 / INA 2240</strain>
    </source>
</reference>
<dbReference type="InterPro" id="IPR036415">
    <property type="entry name" value="Lamin_tail_dom_sf"/>
</dbReference>
<gene>
    <name evidence="3" type="ORF">EKG83_25020</name>
</gene>
<dbReference type="RefSeq" id="WP_033434242.1">
    <property type="nucleotide sequence ID" value="NZ_CP034550.1"/>
</dbReference>
<evidence type="ECO:0000259" key="2">
    <source>
        <dbReference type="PROSITE" id="PS51841"/>
    </source>
</evidence>
<protein>
    <submittedName>
        <fullName evidence="3">Lamin tail domain-containing protein</fullName>
    </submittedName>
</protein>
<accession>A0A5Q0H355</accession>
<dbReference type="EMBL" id="CP034550">
    <property type="protein sequence ID" value="QFZ20240.1"/>
    <property type="molecule type" value="Genomic_DNA"/>
</dbReference>
<dbReference type="KEGG" id="ssyi:EKG83_25020"/>
<evidence type="ECO:0000256" key="1">
    <source>
        <dbReference type="SAM" id="MobiDB-lite"/>
    </source>
</evidence>
<dbReference type="Gene3D" id="2.60.40.1260">
    <property type="entry name" value="Lamin Tail domain"/>
    <property type="match status" value="1"/>
</dbReference>
<dbReference type="InterPro" id="IPR001322">
    <property type="entry name" value="Lamin_tail_dom"/>
</dbReference>
<evidence type="ECO:0000313" key="3">
    <source>
        <dbReference type="EMBL" id="QFZ20240.1"/>
    </source>
</evidence>
<dbReference type="AlphaFoldDB" id="A0A5Q0H355"/>
<feature type="region of interest" description="Disordered" evidence="1">
    <location>
        <begin position="141"/>
        <end position="167"/>
    </location>
</feature>
<dbReference type="PROSITE" id="PS51841">
    <property type="entry name" value="LTD"/>
    <property type="match status" value="1"/>
</dbReference>
<feature type="domain" description="LTD" evidence="2">
    <location>
        <begin position="5"/>
        <end position="125"/>
    </location>
</feature>